<proteinExistence type="predicted"/>
<dbReference type="Proteomes" id="UP001163321">
    <property type="component" value="Chromosome 4"/>
</dbReference>
<sequence>MRFWRRSTGNANIDLAGLRQITLRFHPHPRAQNTLLDHMAAKLGGRMIRIFGADYIIKTSSIYDRMYFVDLKNVPSDLEDDAIFDYFARLGLAPLVTPTYQVGALASRDRTVWFDSLECPGQLLSPEGAALREIFFEGFRSPVFVQHKRRALNVTPPSIVKRQEEERREMEEQRQPAPPANQEPDETSPLRKPQTEFQDSFLEWSIATSRISLSNPQQVTPEIMYRIYQTQKSDGRMVFGIPCHPTRFEIFFKEPGDDDDEDDTDVDVYVENQQVASVPLVPIPEFGKTISAYAFLDAPRAKMRRSQLREMSKNSCKLFKWLTEPEGRLEDTTAQPHILKQTVDEPSDIMDTAIT</sequence>
<evidence type="ECO:0000313" key="2">
    <source>
        <dbReference type="Proteomes" id="UP001163321"/>
    </source>
</evidence>
<evidence type="ECO:0000313" key="1">
    <source>
        <dbReference type="EMBL" id="KAI9913864.1"/>
    </source>
</evidence>
<reference evidence="1 2" key="1">
    <citation type="journal article" date="2022" name="bioRxiv">
        <title>The genome of the oomycete Peronosclerospora sorghi, a cosmopolitan pathogen of maize and sorghum, is inflated with dispersed pseudogenes.</title>
        <authorList>
            <person name="Fletcher K."/>
            <person name="Martin F."/>
            <person name="Isakeit T."/>
            <person name="Cavanaugh K."/>
            <person name="Magill C."/>
            <person name="Michelmore R."/>
        </authorList>
    </citation>
    <scope>NUCLEOTIDE SEQUENCE [LARGE SCALE GENOMIC DNA]</scope>
    <source>
        <strain evidence="1">P6</strain>
    </source>
</reference>
<gene>
    <name evidence="1" type="ORF">PsorP6_005583</name>
</gene>
<organism evidence="1 2">
    <name type="scientific">Peronosclerospora sorghi</name>
    <dbReference type="NCBI Taxonomy" id="230839"/>
    <lineage>
        <taxon>Eukaryota</taxon>
        <taxon>Sar</taxon>
        <taxon>Stramenopiles</taxon>
        <taxon>Oomycota</taxon>
        <taxon>Peronosporomycetes</taxon>
        <taxon>Peronosporales</taxon>
        <taxon>Peronosporaceae</taxon>
        <taxon>Peronosclerospora</taxon>
    </lineage>
</organism>
<comment type="caution">
    <text evidence="1">The sequence shown here is derived from an EMBL/GenBank/DDBJ whole genome shotgun (WGS) entry which is preliminary data.</text>
</comment>
<accession>A0ACC0W6Z3</accession>
<dbReference type="EMBL" id="CM047583">
    <property type="protein sequence ID" value="KAI9913864.1"/>
    <property type="molecule type" value="Genomic_DNA"/>
</dbReference>
<protein>
    <submittedName>
        <fullName evidence="1">Uncharacterized protein</fullName>
    </submittedName>
</protein>
<keyword evidence="2" id="KW-1185">Reference proteome</keyword>
<name>A0ACC0W6Z3_9STRA</name>